<dbReference type="GO" id="GO:0009279">
    <property type="term" value="C:cell outer membrane"/>
    <property type="evidence" value="ECO:0007669"/>
    <property type="project" value="UniProtKB-SubCell"/>
</dbReference>
<dbReference type="InterPro" id="IPR037066">
    <property type="entry name" value="Plug_dom_sf"/>
</dbReference>
<sequence>MAPQPSAPFPLHPIAQAGLAVLMAVGLAAAALPRTAQAQQAAQAPAAAQRQFQVPPGPLAEALTAFAADAGVSISAPPALVQGKRTPGLQGRYAVGEGLERLLAGSDLQAQAAGPGSYVLRAVPEASQGAAGPGGATLAEVRVVAEAERLAATEGTGAYTARASSTATGLALSLRETPQSVTVFTRQRMDDQGIVRQEDMVRQTTGLTFAQYGPTGGDTNFYFARGFQVKNFQVDGVNRLFSDYTGIFQTSDMAMFDRAEIVRGASGLMSGAGTPGATINLVRKRPTAEFQGSAKLTAGSWDFGRAEVDVSSPLNEAGSVRGRVVAVSQKRHSKVDYEEDKTSSLYGVVEVDLAPATLATVGFSAQDYDASGIGRSGRPLFYTDGTRTNWSRSASSGARWASTRRDYRSVFASLEHRLDNGWHLKAAYTRDQSSYDEIPGWTNEQPVDRTTGAGAGLWAAWWAGRPKQDTLDFTAAGPFSLLGRQHDAAFGASFARTRNDSQARGRWSFAGWDSSIANLYTWDGNTPVQPDNPALGDSGTRERSSSAYGSIRLRPADALSVILGVRLTNWKHSDSYTDYATGETSGSRMAENGKLTPYAGVVLDLARDWSLYGSYTDIFQAQSAVDVNGRTLPPVLGRSYELGVKGELLDRRLQLSAAVYRLLQDNVAQAITGSYAPDGSQAYRAVQGAETRGFELEANGALTRDWNLYAGFARNLARDGQSQRLNPEIPRNTFKLFTTYRLAGLGRGLTVGGGARWQSSTWSDYSFLGLPGVSRAEQKSYAVADLMLQMPLTAQLTLSAHLYNVFDKKYQAISTSAYYGEARNLRVSLAMKF</sequence>
<keyword evidence="3 14" id="KW-0813">Transport</keyword>
<dbReference type="PANTHER" id="PTHR32552">
    <property type="entry name" value="FERRICHROME IRON RECEPTOR-RELATED"/>
    <property type="match status" value="1"/>
</dbReference>
<evidence type="ECO:0000256" key="6">
    <source>
        <dbReference type="ARBA" id="ARBA00022692"/>
    </source>
</evidence>
<dbReference type="FunFam" id="2.170.130.10:FF:000010">
    <property type="entry name" value="Ferripyoverdine receptor"/>
    <property type="match status" value="1"/>
</dbReference>
<evidence type="ECO:0000256" key="4">
    <source>
        <dbReference type="ARBA" id="ARBA00022452"/>
    </source>
</evidence>
<keyword evidence="7" id="KW-0732">Signal</keyword>
<dbReference type="PROSITE" id="PS52016">
    <property type="entry name" value="TONB_DEPENDENT_REC_3"/>
    <property type="match status" value="1"/>
</dbReference>
<keyword evidence="12 18" id="KW-0675">Receptor</keyword>
<comment type="subcellular location">
    <subcellularLocation>
        <location evidence="1 14">Cell outer membrane</location>
        <topology evidence="1 14">Multi-pass membrane protein</topology>
    </subcellularLocation>
</comment>
<dbReference type="SUPFAM" id="SSF56935">
    <property type="entry name" value="Porins"/>
    <property type="match status" value="1"/>
</dbReference>
<dbReference type="SMART" id="SM00965">
    <property type="entry name" value="STN"/>
    <property type="match status" value="1"/>
</dbReference>
<feature type="domain" description="Secretin/TonB short N-terminal" evidence="17">
    <location>
        <begin position="72"/>
        <end position="123"/>
    </location>
</feature>
<dbReference type="GO" id="GO:0015891">
    <property type="term" value="P:siderophore transport"/>
    <property type="evidence" value="ECO:0007669"/>
    <property type="project" value="InterPro"/>
</dbReference>
<keyword evidence="13 14" id="KW-0998">Cell outer membrane</keyword>
<reference evidence="18 19" key="1">
    <citation type="submission" date="2018-09" db="EMBL/GenBank/DDBJ databases">
        <title>Genome comparison of Alicycliphilus sp. BQ1, a polyurethanolytic bacterium, with its closest phylogenetic relatives Alicycliphilus denitrificans BC and K601, unable to attack polyurethane.</title>
        <authorList>
            <person name="Loza-Tavera H."/>
            <person name="Lozano L."/>
            <person name="Cevallos M."/>
            <person name="Maya-Lucas O."/>
            <person name="Garcia-Mena J."/>
            <person name="Hernandez J."/>
        </authorList>
    </citation>
    <scope>NUCLEOTIDE SEQUENCE [LARGE SCALE GENOMIC DNA]</scope>
    <source>
        <strain evidence="18 19">BQ1</strain>
    </source>
</reference>
<evidence type="ECO:0000256" key="16">
    <source>
        <dbReference type="SAM" id="MobiDB-lite"/>
    </source>
</evidence>
<comment type="caution">
    <text evidence="18">The sequence shown here is derived from an EMBL/GenBank/DDBJ whole genome shotgun (WGS) entry which is preliminary data.</text>
</comment>
<evidence type="ECO:0000313" key="19">
    <source>
        <dbReference type="Proteomes" id="UP000216225"/>
    </source>
</evidence>
<dbReference type="Proteomes" id="UP000216225">
    <property type="component" value="Unassembled WGS sequence"/>
</dbReference>
<dbReference type="InterPro" id="IPR036942">
    <property type="entry name" value="Beta-barrel_TonB_sf"/>
</dbReference>
<name>A0A420KCY6_9BURK</name>
<keyword evidence="9" id="KW-0406">Ion transport</keyword>
<keyword evidence="6 14" id="KW-0812">Transmembrane</keyword>
<keyword evidence="5" id="KW-0410">Iron transport</keyword>
<evidence type="ECO:0000256" key="8">
    <source>
        <dbReference type="ARBA" id="ARBA00023004"/>
    </source>
</evidence>
<dbReference type="InterPro" id="IPR012910">
    <property type="entry name" value="Plug_dom"/>
</dbReference>
<keyword evidence="11 14" id="KW-0472">Membrane</keyword>
<proteinExistence type="inferred from homology"/>
<evidence type="ECO:0000256" key="2">
    <source>
        <dbReference type="ARBA" id="ARBA00009810"/>
    </source>
</evidence>
<dbReference type="PANTHER" id="PTHR32552:SF74">
    <property type="entry name" value="HYDROXAMATE SIDEROPHORE RECEPTOR FHUE"/>
    <property type="match status" value="1"/>
</dbReference>
<dbReference type="Pfam" id="PF07660">
    <property type="entry name" value="STN"/>
    <property type="match status" value="1"/>
</dbReference>
<dbReference type="GO" id="GO:0038023">
    <property type="term" value="F:signaling receptor activity"/>
    <property type="evidence" value="ECO:0007669"/>
    <property type="project" value="InterPro"/>
</dbReference>
<evidence type="ECO:0000259" key="17">
    <source>
        <dbReference type="SMART" id="SM00965"/>
    </source>
</evidence>
<dbReference type="InterPro" id="IPR039426">
    <property type="entry name" value="TonB-dep_rcpt-like"/>
</dbReference>
<dbReference type="Gene3D" id="2.40.170.20">
    <property type="entry name" value="TonB-dependent receptor, beta-barrel domain"/>
    <property type="match status" value="1"/>
</dbReference>
<feature type="region of interest" description="Disordered" evidence="16">
    <location>
        <begin position="527"/>
        <end position="547"/>
    </location>
</feature>
<dbReference type="InterPro" id="IPR011662">
    <property type="entry name" value="Secretin/TonB_short_N"/>
</dbReference>
<comment type="similarity">
    <text evidence="2 14 15">Belongs to the TonB-dependent receptor family.</text>
</comment>
<gene>
    <name evidence="18" type="ORF">CE154_013900</name>
</gene>
<evidence type="ECO:0000256" key="15">
    <source>
        <dbReference type="RuleBase" id="RU003357"/>
    </source>
</evidence>
<keyword evidence="8" id="KW-0408">Iron</keyword>
<keyword evidence="4 14" id="KW-1134">Transmembrane beta strand</keyword>
<dbReference type="NCBIfam" id="TIGR01783">
    <property type="entry name" value="TonB-siderophor"/>
    <property type="match status" value="1"/>
</dbReference>
<dbReference type="CDD" id="cd01347">
    <property type="entry name" value="ligand_gated_channel"/>
    <property type="match status" value="1"/>
</dbReference>
<evidence type="ECO:0000256" key="3">
    <source>
        <dbReference type="ARBA" id="ARBA00022448"/>
    </source>
</evidence>
<evidence type="ECO:0000256" key="11">
    <source>
        <dbReference type="ARBA" id="ARBA00023136"/>
    </source>
</evidence>
<organism evidence="18 19">
    <name type="scientific">Alicycliphilus denitrificans</name>
    <dbReference type="NCBI Taxonomy" id="179636"/>
    <lineage>
        <taxon>Bacteria</taxon>
        <taxon>Pseudomonadati</taxon>
        <taxon>Pseudomonadota</taxon>
        <taxon>Betaproteobacteria</taxon>
        <taxon>Burkholderiales</taxon>
        <taxon>Comamonadaceae</taxon>
        <taxon>Alicycliphilus</taxon>
    </lineage>
</organism>
<dbReference type="RefSeq" id="WP_094438602.1">
    <property type="nucleotide sequence ID" value="NZ_NKDB02000002.1"/>
</dbReference>
<evidence type="ECO:0000256" key="7">
    <source>
        <dbReference type="ARBA" id="ARBA00022729"/>
    </source>
</evidence>
<dbReference type="Pfam" id="PF07715">
    <property type="entry name" value="Plug"/>
    <property type="match status" value="1"/>
</dbReference>
<evidence type="ECO:0000256" key="13">
    <source>
        <dbReference type="ARBA" id="ARBA00023237"/>
    </source>
</evidence>
<dbReference type="InterPro" id="IPR000531">
    <property type="entry name" value="Beta-barrel_TonB"/>
</dbReference>
<dbReference type="Pfam" id="PF00593">
    <property type="entry name" value="TonB_dep_Rec_b-barrel"/>
    <property type="match status" value="1"/>
</dbReference>
<evidence type="ECO:0000256" key="12">
    <source>
        <dbReference type="ARBA" id="ARBA00023170"/>
    </source>
</evidence>
<dbReference type="Gene3D" id="2.170.130.10">
    <property type="entry name" value="TonB-dependent receptor, plug domain"/>
    <property type="match status" value="1"/>
</dbReference>
<evidence type="ECO:0000256" key="9">
    <source>
        <dbReference type="ARBA" id="ARBA00023065"/>
    </source>
</evidence>
<evidence type="ECO:0000256" key="1">
    <source>
        <dbReference type="ARBA" id="ARBA00004571"/>
    </source>
</evidence>
<dbReference type="GO" id="GO:0015344">
    <property type="term" value="F:siderophore uptake transmembrane transporter activity"/>
    <property type="evidence" value="ECO:0007669"/>
    <property type="project" value="TreeGrafter"/>
</dbReference>
<dbReference type="Gene3D" id="3.55.50.30">
    <property type="match status" value="1"/>
</dbReference>
<dbReference type="AlphaFoldDB" id="A0A420KCY6"/>
<dbReference type="EMBL" id="NKDB02000002">
    <property type="protein sequence ID" value="RKJ97081.1"/>
    <property type="molecule type" value="Genomic_DNA"/>
</dbReference>
<protein>
    <submittedName>
        <fullName evidence="18">TonB-dependent siderophore receptor</fullName>
    </submittedName>
</protein>
<accession>A0A420KCY6</accession>
<evidence type="ECO:0000256" key="10">
    <source>
        <dbReference type="ARBA" id="ARBA00023077"/>
    </source>
</evidence>
<evidence type="ECO:0000256" key="5">
    <source>
        <dbReference type="ARBA" id="ARBA00022496"/>
    </source>
</evidence>
<dbReference type="InterPro" id="IPR010105">
    <property type="entry name" value="TonB_sidphr_rcpt"/>
</dbReference>
<evidence type="ECO:0000256" key="14">
    <source>
        <dbReference type="PROSITE-ProRule" id="PRU01360"/>
    </source>
</evidence>
<evidence type="ECO:0000313" key="18">
    <source>
        <dbReference type="EMBL" id="RKJ97081.1"/>
    </source>
</evidence>
<keyword evidence="10 15" id="KW-0798">TonB box</keyword>